<dbReference type="RefSeq" id="WP_089054592.1">
    <property type="nucleotide sequence ID" value="NZ_JBGGGN010000002.1"/>
</dbReference>
<evidence type="ECO:0000313" key="2">
    <source>
        <dbReference type="Proteomes" id="UP000198336"/>
    </source>
</evidence>
<evidence type="ECO:0000313" key="1">
    <source>
        <dbReference type="EMBL" id="OXA99044.1"/>
    </source>
</evidence>
<dbReference type="AlphaFoldDB" id="A0A226HY46"/>
<proteinExistence type="predicted"/>
<dbReference type="Proteomes" id="UP000198336">
    <property type="component" value="Unassembled WGS sequence"/>
</dbReference>
<sequence>MTLNKINIIHFILLLSGLNICYAQEQLQKPLKGLVKVDDGYIIGLTKYENTIECYATDSLKTTIPVKNLNAAVSFIYTDETYKFQNDLKKGKNNVFVADIPTEKTINFIAIMLRIKGKLYTAYFPYPKNSKIEEK</sequence>
<dbReference type="EMBL" id="MUHA01000017">
    <property type="protein sequence ID" value="OXA99044.1"/>
    <property type="molecule type" value="Genomic_DNA"/>
</dbReference>
<name>A0A226HY46_9FLAO</name>
<gene>
    <name evidence="1" type="ORF">B0A75_12385</name>
</gene>
<comment type="caution">
    <text evidence="1">The sequence shown here is derived from an EMBL/GenBank/DDBJ whole genome shotgun (WGS) entry which is preliminary data.</text>
</comment>
<accession>A0A226HY46</accession>
<protein>
    <submittedName>
        <fullName evidence="1">Uncharacterized protein</fullName>
    </submittedName>
</protein>
<keyword evidence="2" id="KW-1185">Reference proteome</keyword>
<organism evidence="1 2">
    <name type="scientific">Flavobacterium oncorhynchi</name>
    <dbReference type="NCBI Taxonomy" id="728056"/>
    <lineage>
        <taxon>Bacteria</taxon>
        <taxon>Pseudomonadati</taxon>
        <taxon>Bacteroidota</taxon>
        <taxon>Flavobacteriia</taxon>
        <taxon>Flavobacteriales</taxon>
        <taxon>Flavobacteriaceae</taxon>
        <taxon>Flavobacterium</taxon>
    </lineage>
</organism>
<reference evidence="1 2" key="1">
    <citation type="submission" date="2016-11" db="EMBL/GenBank/DDBJ databases">
        <title>Whole genomes of Flavobacteriaceae.</title>
        <authorList>
            <person name="Stine C."/>
            <person name="Li C."/>
            <person name="Tadesse D."/>
        </authorList>
    </citation>
    <scope>NUCLEOTIDE SEQUENCE [LARGE SCALE GENOMIC DNA]</scope>
    <source>
        <strain evidence="1 2">CCUG 59446</strain>
    </source>
</reference>